<accession>A0A1C4GGW4</accession>
<dbReference type="RefSeq" id="WP_090138542.1">
    <property type="nucleotide sequence ID" value="NZ_FMBC01000068.1"/>
</dbReference>
<evidence type="ECO:0000256" key="1">
    <source>
        <dbReference type="SAM" id="MobiDB-lite"/>
    </source>
</evidence>
<dbReference type="SUPFAM" id="SSF49354">
    <property type="entry name" value="PapD-like"/>
    <property type="match status" value="1"/>
</dbReference>
<name>A0A1C4GGW4_9ENTR</name>
<feature type="region of interest" description="Disordered" evidence="1">
    <location>
        <begin position="35"/>
        <end position="67"/>
    </location>
</feature>
<dbReference type="GO" id="GO:0071555">
    <property type="term" value="P:cell wall organization"/>
    <property type="evidence" value="ECO:0007669"/>
    <property type="project" value="InterPro"/>
</dbReference>
<keyword evidence="3" id="KW-0966">Cell projection</keyword>
<dbReference type="InterPro" id="IPR016147">
    <property type="entry name" value="Pili_assmbl_chaperone_N"/>
</dbReference>
<gene>
    <name evidence="3" type="ORF">GA0061070_10683</name>
</gene>
<feature type="domain" description="Pili assembly chaperone N-terminal" evidence="2">
    <location>
        <begin position="21"/>
        <end position="92"/>
    </location>
</feature>
<dbReference type="GO" id="GO:0030288">
    <property type="term" value="C:outer membrane-bounded periplasmic space"/>
    <property type="evidence" value="ECO:0007669"/>
    <property type="project" value="InterPro"/>
</dbReference>
<organism evidence="3 4">
    <name type="scientific">Kosakonia oryziphila</name>
    <dbReference type="NCBI Taxonomy" id="1005667"/>
    <lineage>
        <taxon>Bacteria</taxon>
        <taxon>Pseudomonadati</taxon>
        <taxon>Pseudomonadota</taxon>
        <taxon>Gammaproteobacteria</taxon>
        <taxon>Enterobacterales</taxon>
        <taxon>Enterobacteriaceae</taxon>
        <taxon>Kosakonia</taxon>
    </lineage>
</organism>
<keyword evidence="4" id="KW-1185">Reference proteome</keyword>
<sequence>MFRPLIAPGLVMVSVASPVGVEAGGSGLVCEGRDRQATRSISNPDDRPCLIPVRGDKNPAAGDGDNTFVATPPLFRLEPHSQNSVRIVYTGGASRRPRITVLTEH</sequence>
<dbReference type="Pfam" id="PF00345">
    <property type="entry name" value="PapD_N"/>
    <property type="match status" value="1"/>
</dbReference>
<dbReference type="PANTHER" id="PTHR30251">
    <property type="entry name" value="PILUS ASSEMBLY CHAPERONE"/>
    <property type="match status" value="1"/>
</dbReference>
<dbReference type="Proteomes" id="UP000198515">
    <property type="component" value="Unassembled WGS sequence"/>
</dbReference>
<keyword evidence="3" id="KW-0969">Cilium</keyword>
<dbReference type="EMBL" id="FMBC01000068">
    <property type="protein sequence ID" value="SCC67462.1"/>
    <property type="molecule type" value="Genomic_DNA"/>
</dbReference>
<evidence type="ECO:0000313" key="3">
    <source>
        <dbReference type="EMBL" id="SCC67462.1"/>
    </source>
</evidence>
<protein>
    <submittedName>
        <fullName evidence="3">Pili and flagellar-assembly chaperone, PapD N-terminal domain</fullName>
    </submittedName>
</protein>
<dbReference type="Gene3D" id="2.60.40.10">
    <property type="entry name" value="Immunoglobulins"/>
    <property type="match status" value="1"/>
</dbReference>
<evidence type="ECO:0000313" key="4">
    <source>
        <dbReference type="Proteomes" id="UP000198515"/>
    </source>
</evidence>
<dbReference type="InterPro" id="IPR008962">
    <property type="entry name" value="PapD-like_sf"/>
</dbReference>
<dbReference type="AlphaFoldDB" id="A0A1C4GGW4"/>
<dbReference type="PANTHER" id="PTHR30251:SF2">
    <property type="entry name" value="FIMBRIAL CHAPERONE YADV-RELATED"/>
    <property type="match status" value="1"/>
</dbReference>
<reference evidence="4" key="1">
    <citation type="submission" date="2016-08" db="EMBL/GenBank/DDBJ databases">
        <authorList>
            <person name="Varghese N."/>
            <person name="Submissions Spin"/>
        </authorList>
    </citation>
    <scope>NUCLEOTIDE SEQUENCE [LARGE SCALE GENOMIC DNA]</scope>
    <source>
        <strain evidence="4">REICA_142</strain>
    </source>
</reference>
<evidence type="ECO:0000259" key="2">
    <source>
        <dbReference type="Pfam" id="PF00345"/>
    </source>
</evidence>
<proteinExistence type="predicted"/>
<dbReference type="InterPro" id="IPR050643">
    <property type="entry name" value="Periplasmic_pilus_chap"/>
</dbReference>
<dbReference type="OrthoDB" id="9131059at2"/>
<dbReference type="InterPro" id="IPR013783">
    <property type="entry name" value="Ig-like_fold"/>
</dbReference>
<keyword evidence="3" id="KW-0282">Flagellum</keyword>